<sequence length="319" mass="36168">MPKRKATEISTSSSTTSLEPFAASSTASRSTGVTHSRIPKPVQIIEPTNKLSTSSFSARHLTDSLLTYNPTPRATPTSTEPQAPPEEEFEITLKYAEHLHYFELKACFHLIELTSRDAYEESAWGWKPVNKIKEMRDKDMRYLLVRQKENPTAVESSTRENGLAHGAEIEKDGEGQGEQAPEQDAEQEDTGPGREERNPPAGDPSILGFLSFMLTYEDGFEVIYIYEIHLLPVLRSLGLGRHLLNVVEHVGKSVGVQKSMLTCFRSNKEAWRWYEKRGYEEDENSPAEKRFRNGKVKRVDYLILSKRLNSTNSSWTDND</sequence>
<reference evidence="1" key="1">
    <citation type="submission" date="2024-02" db="EMBL/GenBank/DDBJ databases">
        <title>Metagenome Assembled Genome of Zalaria obscura JY119.</title>
        <authorList>
            <person name="Vighnesh L."/>
            <person name="Jagadeeshwari U."/>
            <person name="Venkata Ramana C."/>
            <person name="Sasikala C."/>
        </authorList>
    </citation>
    <scope>NUCLEOTIDE SEQUENCE</scope>
    <source>
        <strain evidence="1">JY119</strain>
    </source>
</reference>
<evidence type="ECO:0000313" key="1">
    <source>
        <dbReference type="EMBL" id="KAK8196085.1"/>
    </source>
</evidence>
<keyword evidence="2" id="KW-1185">Reference proteome</keyword>
<evidence type="ECO:0000313" key="2">
    <source>
        <dbReference type="Proteomes" id="UP001320706"/>
    </source>
</evidence>
<dbReference type="EMBL" id="JAMKPW020000042">
    <property type="protein sequence ID" value="KAK8196085.1"/>
    <property type="molecule type" value="Genomic_DNA"/>
</dbReference>
<proteinExistence type="predicted"/>
<accession>A0ACC3S506</accession>
<gene>
    <name evidence="1" type="primary">NAT4</name>
    <name evidence="1" type="ORF">M8818_007237</name>
</gene>
<dbReference type="Proteomes" id="UP001320706">
    <property type="component" value="Unassembled WGS sequence"/>
</dbReference>
<dbReference type="EC" id="2.3.1.257" evidence="1"/>
<keyword evidence="1" id="KW-0808">Transferase</keyword>
<name>A0ACC3S506_9PEZI</name>
<keyword evidence="1" id="KW-0012">Acyltransferase</keyword>
<organism evidence="1 2">
    <name type="scientific">Zalaria obscura</name>
    <dbReference type="NCBI Taxonomy" id="2024903"/>
    <lineage>
        <taxon>Eukaryota</taxon>
        <taxon>Fungi</taxon>
        <taxon>Dikarya</taxon>
        <taxon>Ascomycota</taxon>
        <taxon>Pezizomycotina</taxon>
        <taxon>Dothideomycetes</taxon>
        <taxon>Dothideomycetidae</taxon>
        <taxon>Dothideales</taxon>
        <taxon>Zalariaceae</taxon>
        <taxon>Zalaria</taxon>
    </lineage>
</organism>
<protein>
    <submittedName>
        <fullName evidence="1">N alpha-acetyl-transferase</fullName>
        <ecNumber evidence="1">2.3.1.257</ecNumber>
    </submittedName>
</protein>
<comment type="caution">
    <text evidence="1">The sequence shown here is derived from an EMBL/GenBank/DDBJ whole genome shotgun (WGS) entry which is preliminary data.</text>
</comment>